<proteinExistence type="predicted"/>
<evidence type="ECO:0000313" key="1">
    <source>
        <dbReference type="EMBL" id="ABR64378.1"/>
    </source>
</evidence>
<dbReference type="EMBL" id="CP000740">
    <property type="protein sequence ID" value="ABR64378.1"/>
    <property type="molecule type" value="Genomic_DNA"/>
</dbReference>
<reference evidence="2" key="1">
    <citation type="submission" date="2007-06" db="EMBL/GenBank/DDBJ databases">
        <title>Complete sequence of Sinorhizobium medicae WSM419 plasmid pSMED02.</title>
        <authorList>
            <consortium name="US DOE Joint Genome Institute"/>
            <person name="Copeland A."/>
            <person name="Lucas S."/>
            <person name="Lapidus A."/>
            <person name="Barry K."/>
            <person name="Glavina del Rio T."/>
            <person name="Dalin E."/>
            <person name="Tice H."/>
            <person name="Pitluck S."/>
            <person name="Chain P."/>
            <person name="Malfatti S."/>
            <person name="Shin M."/>
            <person name="Vergez L."/>
            <person name="Schmutz J."/>
            <person name="Larimer F."/>
            <person name="Land M."/>
            <person name="Hauser L."/>
            <person name="Kyrpides N."/>
            <person name="Mikhailova N."/>
            <person name="Reeve W.G."/>
            <person name="Richardson P."/>
        </authorList>
    </citation>
    <scope>NUCLEOTIDE SEQUENCE [LARGE SCALE GENOMIC DNA]</scope>
    <source>
        <strain evidence="2">WSM419</strain>
        <plasmid evidence="2">Plasmid pSMED02</plasmid>
    </source>
</reference>
<dbReference type="AlphaFoldDB" id="A6UL48"/>
<evidence type="ECO:0000313" key="2">
    <source>
        <dbReference type="Proteomes" id="UP000001108"/>
    </source>
</evidence>
<dbReference type="KEGG" id="smd:Smed_5643"/>
<geneLocation type="plasmid" evidence="1 2">
    <name>pSMED02</name>
</geneLocation>
<keyword evidence="1" id="KW-0614">Plasmid</keyword>
<reference evidence="1 2" key="2">
    <citation type="journal article" date="2010" name="Stand. Genomic Sci.">
        <title>Complete genome sequence of the Medicago microsymbiont Ensifer (Sinorhizobium) medicae strain WSM419.</title>
        <authorList>
            <person name="Reeve W."/>
            <person name="Chain P."/>
            <person name="O'Hara G."/>
            <person name="Ardley J."/>
            <person name="Nandesena K."/>
            <person name="Brau L."/>
            <person name="Tiwari R."/>
            <person name="Malfatti S."/>
            <person name="Kiss H."/>
            <person name="Lapidus A."/>
            <person name="Copeland A."/>
            <person name="Nolan M."/>
            <person name="Land M."/>
            <person name="Hauser L."/>
            <person name="Chang Y.J."/>
            <person name="Ivanova N."/>
            <person name="Mavromatis K."/>
            <person name="Markowitz V."/>
            <person name="Kyrpides N."/>
            <person name="Gollagher M."/>
            <person name="Yates R."/>
            <person name="Dilworth M."/>
            <person name="Howieson J."/>
        </authorList>
    </citation>
    <scope>NUCLEOTIDE SEQUENCE [LARGE SCALE GENOMIC DNA]</scope>
    <source>
        <strain evidence="1 2">WSM419</strain>
        <plasmid evidence="2">Plasmid pSMED02</plasmid>
    </source>
</reference>
<dbReference type="Proteomes" id="UP000001108">
    <property type="component" value="Plasmid pSMED02"/>
</dbReference>
<organism evidence="1 2">
    <name type="scientific">Sinorhizobium medicae (strain WSM419)</name>
    <name type="common">Ensifer medicae</name>
    <dbReference type="NCBI Taxonomy" id="366394"/>
    <lineage>
        <taxon>Bacteria</taxon>
        <taxon>Pseudomonadati</taxon>
        <taxon>Pseudomonadota</taxon>
        <taxon>Alphaproteobacteria</taxon>
        <taxon>Hyphomicrobiales</taxon>
        <taxon>Rhizobiaceae</taxon>
        <taxon>Sinorhizobium/Ensifer group</taxon>
        <taxon>Sinorhizobium</taxon>
    </lineage>
</organism>
<accession>A6UL48</accession>
<sequence length="44" mass="4688">MPWPGDGQGFIYAPSGAEIELPDIVAEKKIGLPGHPARMQVNLS</sequence>
<gene>
    <name evidence="1" type="ordered locus">Smed_5643</name>
</gene>
<name>A6UL48_SINMW</name>
<dbReference type="PATRIC" id="fig|366394.8.peg.2148"/>
<dbReference type="HOGENOM" id="CLU_3222129_0_0_5"/>
<protein>
    <submittedName>
        <fullName evidence="1">Uncharacterized protein</fullName>
    </submittedName>
</protein>